<dbReference type="EC" id="1.1.1.37" evidence="3 12"/>
<dbReference type="GO" id="GO:0006099">
    <property type="term" value="P:tricarboxylic acid cycle"/>
    <property type="evidence" value="ECO:0007669"/>
    <property type="project" value="UniProtKB-KW"/>
</dbReference>
<evidence type="ECO:0000256" key="12">
    <source>
        <dbReference type="RuleBase" id="RU003405"/>
    </source>
</evidence>
<proteinExistence type="inferred from homology"/>
<keyword evidence="6 10" id="KW-0520">NAD</keyword>
<dbReference type="VEuPathDB" id="FungiDB:GWK60_L08415"/>
<reference evidence="15 17" key="1">
    <citation type="submission" date="2015-10" db="EMBL/GenBank/DDBJ databases">
        <title>Draft genomes sequences of Candida glabrata isolates 1A, 1B, 2A, 2B, 3A and 3B.</title>
        <authorList>
            <person name="Haavelsrud O.E."/>
            <person name="Gaustad P."/>
        </authorList>
    </citation>
    <scope>NUCLEOTIDE SEQUENCE [LARGE SCALE GENOMIC DNA]</scope>
    <source>
        <strain evidence="15">910700640</strain>
    </source>
</reference>
<evidence type="ECO:0000256" key="2">
    <source>
        <dbReference type="ARBA" id="ARBA00011738"/>
    </source>
</evidence>
<feature type="binding site" evidence="10">
    <location>
        <position position="93"/>
    </location>
    <ligand>
        <name>NAD(+)</name>
        <dbReference type="ChEBI" id="CHEBI:57540"/>
    </ligand>
</feature>
<name>A0A0W0D4X6_CANGB</name>
<dbReference type="VEuPathDB" id="FungiDB:B1J91_L06798g"/>
<dbReference type="SUPFAM" id="SSF56327">
    <property type="entry name" value="LDH C-terminal domain-like"/>
    <property type="match status" value="1"/>
</dbReference>
<keyword evidence="5 11" id="KW-0560">Oxidoreductase</keyword>
<dbReference type="GO" id="GO:0006108">
    <property type="term" value="P:malate metabolic process"/>
    <property type="evidence" value="ECO:0007669"/>
    <property type="project" value="InterPro"/>
</dbReference>
<dbReference type="InterPro" id="IPR001236">
    <property type="entry name" value="Lactate/malate_DH_N"/>
</dbReference>
<feature type="binding site" evidence="10">
    <location>
        <begin position="116"/>
        <end position="118"/>
    </location>
    <ligand>
        <name>NAD(+)</name>
        <dbReference type="ChEBI" id="CHEBI:57540"/>
    </ligand>
</feature>
<dbReference type="EMBL" id="LLZZ01000152">
    <property type="protein sequence ID" value="KTA98711.1"/>
    <property type="molecule type" value="Genomic_DNA"/>
</dbReference>
<comment type="catalytic activity">
    <reaction evidence="7 12">
        <text>(S)-malate + NAD(+) = oxaloacetate + NADH + H(+)</text>
        <dbReference type="Rhea" id="RHEA:21432"/>
        <dbReference type="ChEBI" id="CHEBI:15378"/>
        <dbReference type="ChEBI" id="CHEBI:15589"/>
        <dbReference type="ChEBI" id="CHEBI:16452"/>
        <dbReference type="ChEBI" id="CHEBI:57540"/>
        <dbReference type="ChEBI" id="CHEBI:57945"/>
        <dbReference type="EC" id="1.1.1.37"/>
    </reaction>
</comment>
<evidence type="ECO:0000256" key="8">
    <source>
        <dbReference type="PIRSR" id="PIRSR000102-1"/>
    </source>
</evidence>
<dbReference type="PANTHER" id="PTHR11540:SF72">
    <property type="entry name" value="MALATE DEHYDROGENASE, PEROXISOMAL"/>
    <property type="match status" value="1"/>
</dbReference>
<dbReference type="VEuPathDB" id="FungiDB:GVI51_L06677"/>
<feature type="binding site" evidence="9">
    <location>
        <position position="118"/>
    </location>
    <ligand>
        <name>substrate</name>
    </ligand>
</feature>
<feature type="binding site" evidence="9">
    <location>
        <position position="152"/>
    </location>
    <ligand>
        <name>substrate</name>
    </ligand>
</feature>
<dbReference type="PANTHER" id="PTHR11540">
    <property type="entry name" value="MALATE AND LACTATE DEHYDROGENASE"/>
    <property type="match status" value="1"/>
</dbReference>
<evidence type="ECO:0000259" key="13">
    <source>
        <dbReference type="Pfam" id="PF00056"/>
    </source>
</evidence>
<dbReference type="FunFam" id="3.40.50.720:FF:000013">
    <property type="entry name" value="Malate dehydrogenase"/>
    <property type="match status" value="1"/>
</dbReference>
<dbReference type="GO" id="GO:0005782">
    <property type="term" value="C:peroxisomal matrix"/>
    <property type="evidence" value="ECO:0007669"/>
    <property type="project" value="EnsemblFungi"/>
</dbReference>
<comment type="similarity">
    <text evidence="1">Belongs to the LDH/MDH superfamily. MDH type 1 family.</text>
</comment>
<dbReference type="SUPFAM" id="SSF51735">
    <property type="entry name" value="NAD(P)-binding Rossmann-fold domains"/>
    <property type="match status" value="1"/>
</dbReference>
<evidence type="ECO:0000256" key="4">
    <source>
        <dbReference type="ARBA" id="ARBA00022532"/>
    </source>
</evidence>
<dbReference type="NCBIfam" id="TIGR01772">
    <property type="entry name" value="MDH_euk_gproteo"/>
    <property type="match status" value="1"/>
</dbReference>
<dbReference type="FunFam" id="3.90.110.10:FF:000009">
    <property type="entry name" value="Malate dehydrogenase"/>
    <property type="match status" value="1"/>
</dbReference>
<dbReference type="InterPro" id="IPR015955">
    <property type="entry name" value="Lactate_DH/Glyco_Ohase_4_C"/>
</dbReference>
<gene>
    <name evidence="15" type="ORF">AO440_003858</name>
    <name evidence="16" type="ORF">AO440_005112</name>
</gene>
<feature type="binding site" evidence="9">
    <location>
        <position position="80"/>
    </location>
    <ligand>
        <name>substrate</name>
    </ligand>
</feature>
<dbReference type="InterPro" id="IPR036291">
    <property type="entry name" value="NAD(P)-bd_dom_sf"/>
</dbReference>
<organism evidence="15 17">
    <name type="scientific">Candida glabrata</name>
    <name type="common">Yeast</name>
    <name type="synonym">Torulopsis glabrata</name>
    <dbReference type="NCBI Taxonomy" id="5478"/>
    <lineage>
        <taxon>Eukaryota</taxon>
        <taxon>Fungi</taxon>
        <taxon>Dikarya</taxon>
        <taxon>Ascomycota</taxon>
        <taxon>Saccharomycotina</taxon>
        <taxon>Saccharomycetes</taxon>
        <taxon>Saccharomycetales</taxon>
        <taxon>Saccharomycetaceae</taxon>
        <taxon>Nakaseomyces</taxon>
    </lineage>
</organism>
<feature type="domain" description="Lactate/malate dehydrogenase N-terminal" evidence="13">
    <location>
        <begin position="2"/>
        <end position="144"/>
    </location>
</feature>
<dbReference type="GO" id="GO:0006635">
    <property type="term" value="P:fatty acid beta-oxidation"/>
    <property type="evidence" value="ECO:0007669"/>
    <property type="project" value="EnsemblFungi"/>
</dbReference>
<evidence type="ECO:0000313" key="15">
    <source>
        <dbReference type="EMBL" id="KTA96735.1"/>
    </source>
</evidence>
<dbReference type="VEuPathDB" id="FungiDB:CAGL0L06798g"/>
<evidence type="ECO:0000259" key="14">
    <source>
        <dbReference type="Pfam" id="PF02866"/>
    </source>
</evidence>
<evidence type="ECO:0000256" key="6">
    <source>
        <dbReference type="ARBA" id="ARBA00023027"/>
    </source>
</evidence>
<evidence type="ECO:0000313" key="17">
    <source>
        <dbReference type="Proteomes" id="UP000054886"/>
    </source>
</evidence>
<dbReference type="Gene3D" id="3.90.110.10">
    <property type="entry name" value="Lactate dehydrogenase/glycoside hydrolase, family 4, C-terminal"/>
    <property type="match status" value="1"/>
</dbReference>
<dbReference type="InterPro" id="IPR022383">
    <property type="entry name" value="Lactate/malate_DH_C"/>
</dbReference>
<feature type="active site" description="Proton acceptor" evidence="8">
    <location>
        <position position="193"/>
    </location>
</feature>
<evidence type="ECO:0000256" key="7">
    <source>
        <dbReference type="ARBA" id="ARBA00048313"/>
    </source>
</evidence>
<evidence type="ECO:0000256" key="1">
    <source>
        <dbReference type="ARBA" id="ARBA00008824"/>
    </source>
</evidence>
<dbReference type="Pfam" id="PF02866">
    <property type="entry name" value="Ldh_1_C"/>
    <property type="match status" value="1"/>
</dbReference>
<sequence length="373" mass="40513">MVKVAVLGASGGVGQPLSLLLKLNTMISELALYDIKLAEGVATDLSHINTNADCVGYSTDDIGQALKGAAVVVIPAGVPRRPGITRDDLFKLNAGIVKNLVSNVAKHCPNARLLIISNPVNSLIPVAVETLKRCGVFQAGNVMGVTTLDLVRAETFLAEYLNTHEAKEIGGIAGERTYDKSKMYKYVGVIGGHSGETIVPLVFNHMMTRTLEKTNKYDEFINRVQYGGDEVVKAKAKDGSGSATLSMALAGSKFVNEVLQSVHRRDEHRKRVNRTSDRKNVTISSTYVYLPGLSNGKEVQEKLKNLAGIRDASVRCEYFALPVVLEDGRVTRVDKSILDSISPKEKEMVKIAIQELEKNVNKGKDFVSGQTKL</sequence>
<evidence type="ECO:0000313" key="16">
    <source>
        <dbReference type="EMBL" id="KTA98711.1"/>
    </source>
</evidence>
<dbReference type="InterPro" id="IPR010097">
    <property type="entry name" value="Malate_DH_type1"/>
</dbReference>
<feature type="binding site" evidence="10">
    <location>
        <position position="34"/>
    </location>
    <ligand>
        <name>NAD(+)</name>
        <dbReference type="ChEBI" id="CHEBI:57540"/>
    </ligand>
</feature>
<evidence type="ECO:0000256" key="11">
    <source>
        <dbReference type="RuleBase" id="RU003369"/>
    </source>
</evidence>
<dbReference type="EMBL" id="LLZZ01000168">
    <property type="protein sequence ID" value="KTA96735.1"/>
    <property type="molecule type" value="Genomic_DNA"/>
</dbReference>
<dbReference type="AlphaFoldDB" id="A0A0W0D4X6"/>
<keyword evidence="4 12" id="KW-0816">Tricarboxylic acid cycle</keyword>
<evidence type="ECO:0000256" key="10">
    <source>
        <dbReference type="PIRSR" id="PIRSR000102-3"/>
    </source>
</evidence>
<dbReference type="InterPro" id="IPR001557">
    <property type="entry name" value="L-lactate/malate_DH"/>
</dbReference>
<feature type="binding site" evidence="10">
    <location>
        <position position="247"/>
    </location>
    <ligand>
        <name>NAD(+)</name>
        <dbReference type="ChEBI" id="CHEBI:57540"/>
    </ligand>
</feature>
<evidence type="ECO:0000256" key="3">
    <source>
        <dbReference type="ARBA" id="ARBA00012995"/>
    </source>
</evidence>
<dbReference type="Proteomes" id="UP000054886">
    <property type="component" value="Unassembled WGS sequence"/>
</dbReference>
<dbReference type="GO" id="GO:0030060">
    <property type="term" value="F:L-malate dehydrogenase (NAD+) activity"/>
    <property type="evidence" value="ECO:0007669"/>
    <property type="project" value="UniProtKB-EC"/>
</dbReference>
<accession>A0A0W0D4X6</accession>
<dbReference type="GO" id="GO:0003729">
    <property type="term" value="F:mRNA binding"/>
    <property type="evidence" value="ECO:0007669"/>
    <property type="project" value="EnsemblFungi"/>
</dbReference>
<dbReference type="InterPro" id="IPR001252">
    <property type="entry name" value="Malate_DH_AS"/>
</dbReference>
<comment type="subunit">
    <text evidence="2">Homodimer.</text>
</comment>
<dbReference type="CDD" id="cd01337">
    <property type="entry name" value="MDH_glyoxysomal_mitochondrial"/>
    <property type="match status" value="1"/>
</dbReference>
<dbReference type="Pfam" id="PF00056">
    <property type="entry name" value="Ldh_1_N"/>
    <property type="match status" value="1"/>
</dbReference>
<dbReference type="GO" id="GO:0006735">
    <property type="term" value="P:NADH regeneration"/>
    <property type="evidence" value="ECO:0007669"/>
    <property type="project" value="EnsemblFungi"/>
</dbReference>
<feature type="binding site" evidence="10">
    <location>
        <begin position="8"/>
        <end position="14"/>
    </location>
    <ligand>
        <name>NAD(+)</name>
        <dbReference type="ChEBI" id="CHEBI:57540"/>
    </ligand>
</feature>
<dbReference type="PIRSF" id="PIRSF000102">
    <property type="entry name" value="Lac_mal_DH"/>
    <property type="match status" value="1"/>
</dbReference>
<dbReference type="OMA" id="FQAGKVM"/>
<evidence type="ECO:0000256" key="9">
    <source>
        <dbReference type="PIRSR" id="PIRSR000102-2"/>
    </source>
</evidence>
<comment type="caution">
    <text evidence="15">The sequence shown here is derived from an EMBL/GenBank/DDBJ whole genome shotgun (WGS) entry which is preliminary data.</text>
</comment>
<protein>
    <recommendedName>
        <fullName evidence="3 12">Malate dehydrogenase</fullName>
        <ecNumber evidence="3 12">1.1.1.37</ecNumber>
    </recommendedName>
</protein>
<dbReference type="Gene3D" id="3.40.50.720">
    <property type="entry name" value="NAD(P)-binding Rossmann-like Domain"/>
    <property type="match status" value="1"/>
</dbReference>
<dbReference type="OrthoDB" id="4069699at2759"/>
<dbReference type="GO" id="GO:0005739">
    <property type="term" value="C:mitochondrion"/>
    <property type="evidence" value="ECO:0007669"/>
    <property type="project" value="TreeGrafter"/>
</dbReference>
<dbReference type="PROSITE" id="PS00068">
    <property type="entry name" value="MDH"/>
    <property type="match status" value="1"/>
</dbReference>
<feature type="binding site" evidence="9">
    <location>
        <position position="86"/>
    </location>
    <ligand>
        <name>substrate</name>
    </ligand>
</feature>
<feature type="domain" description="Lactate/malate dehydrogenase C-terminal" evidence="14">
    <location>
        <begin position="146"/>
        <end position="367"/>
    </location>
</feature>
<evidence type="ECO:0000256" key="5">
    <source>
        <dbReference type="ARBA" id="ARBA00023002"/>
    </source>
</evidence>